<evidence type="ECO:0000313" key="3">
    <source>
        <dbReference type="Proteomes" id="UP000821866"/>
    </source>
</evidence>
<reference evidence="2" key="2">
    <citation type="submission" date="2021-09" db="EMBL/GenBank/DDBJ databases">
        <authorList>
            <person name="Jia N."/>
            <person name="Wang J."/>
            <person name="Shi W."/>
            <person name="Du L."/>
            <person name="Sun Y."/>
            <person name="Zhan W."/>
            <person name="Jiang J."/>
            <person name="Wang Q."/>
            <person name="Zhang B."/>
            <person name="Ji P."/>
            <person name="Sakyi L.B."/>
            <person name="Cui X."/>
            <person name="Yuan T."/>
            <person name="Jiang B."/>
            <person name="Yang W."/>
            <person name="Lam T.T.-Y."/>
            <person name="Chang Q."/>
            <person name="Ding S."/>
            <person name="Wang X."/>
            <person name="Zhu J."/>
            <person name="Ruan X."/>
            <person name="Zhao L."/>
            <person name="Wei J."/>
            <person name="Que T."/>
            <person name="Du C."/>
            <person name="Cheng J."/>
            <person name="Dai P."/>
            <person name="Han X."/>
            <person name="Huang E."/>
            <person name="Gao Y."/>
            <person name="Liu J."/>
            <person name="Shao H."/>
            <person name="Ye R."/>
            <person name="Li L."/>
            <person name="Wei W."/>
            <person name="Wang X."/>
            <person name="Wang C."/>
            <person name="Huo Q."/>
            <person name="Li W."/>
            <person name="Guo W."/>
            <person name="Chen H."/>
            <person name="Chen S."/>
            <person name="Zhou L."/>
            <person name="Zhou L."/>
            <person name="Ni X."/>
            <person name="Tian J."/>
            <person name="Zhou Y."/>
            <person name="Sheng Y."/>
            <person name="Liu T."/>
            <person name="Pan Y."/>
            <person name="Xia L."/>
            <person name="Li J."/>
            <person name="Zhao F."/>
            <person name="Cao W."/>
        </authorList>
    </citation>
    <scope>NUCLEOTIDE SEQUENCE</scope>
    <source>
        <strain evidence="2">Rmic-2018</strain>
        <tissue evidence="2">Larvae</tissue>
    </source>
</reference>
<keyword evidence="3" id="KW-1185">Reference proteome</keyword>
<dbReference type="AlphaFoldDB" id="A0A9J6E9J4"/>
<dbReference type="Proteomes" id="UP000821866">
    <property type="component" value="Chromosome 3"/>
</dbReference>
<gene>
    <name evidence="2" type="ORF">HPB51_011616</name>
</gene>
<proteinExistence type="predicted"/>
<evidence type="ECO:0000256" key="1">
    <source>
        <dbReference type="SAM" id="MobiDB-lite"/>
    </source>
</evidence>
<organism evidence="2 3">
    <name type="scientific">Rhipicephalus microplus</name>
    <name type="common">Cattle tick</name>
    <name type="synonym">Boophilus microplus</name>
    <dbReference type="NCBI Taxonomy" id="6941"/>
    <lineage>
        <taxon>Eukaryota</taxon>
        <taxon>Metazoa</taxon>
        <taxon>Ecdysozoa</taxon>
        <taxon>Arthropoda</taxon>
        <taxon>Chelicerata</taxon>
        <taxon>Arachnida</taxon>
        <taxon>Acari</taxon>
        <taxon>Parasitiformes</taxon>
        <taxon>Ixodida</taxon>
        <taxon>Ixodoidea</taxon>
        <taxon>Ixodidae</taxon>
        <taxon>Rhipicephalinae</taxon>
        <taxon>Rhipicephalus</taxon>
        <taxon>Boophilus</taxon>
    </lineage>
</organism>
<reference evidence="2" key="1">
    <citation type="journal article" date="2020" name="Cell">
        <title>Large-Scale Comparative Analyses of Tick Genomes Elucidate Their Genetic Diversity and Vector Capacities.</title>
        <authorList>
            <consortium name="Tick Genome and Microbiome Consortium (TIGMIC)"/>
            <person name="Jia N."/>
            <person name="Wang J."/>
            <person name="Shi W."/>
            <person name="Du L."/>
            <person name="Sun Y."/>
            <person name="Zhan W."/>
            <person name="Jiang J.F."/>
            <person name="Wang Q."/>
            <person name="Zhang B."/>
            <person name="Ji P."/>
            <person name="Bell-Sakyi L."/>
            <person name="Cui X.M."/>
            <person name="Yuan T.T."/>
            <person name="Jiang B.G."/>
            <person name="Yang W.F."/>
            <person name="Lam T.T."/>
            <person name="Chang Q.C."/>
            <person name="Ding S.J."/>
            <person name="Wang X.J."/>
            <person name="Zhu J.G."/>
            <person name="Ruan X.D."/>
            <person name="Zhao L."/>
            <person name="Wei J.T."/>
            <person name="Ye R.Z."/>
            <person name="Que T.C."/>
            <person name="Du C.H."/>
            <person name="Zhou Y.H."/>
            <person name="Cheng J.X."/>
            <person name="Dai P.F."/>
            <person name="Guo W.B."/>
            <person name="Han X.H."/>
            <person name="Huang E.J."/>
            <person name="Li L.F."/>
            <person name="Wei W."/>
            <person name="Gao Y.C."/>
            <person name="Liu J.Z."/>
            <person name="Shao H.Z."/>
            <person name="Wang X."/>
            <person name="Wang C.C."/>
            <person name="Yang T.C."/>
            <person name="Huo Q.B."/>
            <person name="Li W."/>
            <person name="Chen H.Y."/>
            <person name="Chen S.E."/>
            <person name="Zhou L.G."/>
            <person name="Ni X.B."/>
            <person name="Tian J.H."/>
            <person name="Sheng Y."/>
            <person name="Liu T."/>
            <person name="Pan Y.S."/>
            <person name="Xia L.Y."/>
            <person name="Li J."/>
            <person name="Zhao F."/>
            <person name="Cao W.C."/>
        </authorList>
    </citation>
    <scope>NUCLEOTIDE SEQUENCE</scope>
    <source>
        <strain evidence="2">Rmic-2018</strain>
    </source>
</reference>
<protein>
    <submittedName>
        <fullName evidence="2">Uncharacterized protein</fullName>
    </submittedName>
</protein>
<dbReference type="EMBL" id="JABSTU010000005">
    <property type="protein sequence ID" value="KAH8030776.1"/>
    <property type="molecule type" value="Genomic_DNA"/>
</dbReference>
<comment type="caution">
    <text evidence="2">The sequence shown here is derived from an EMBL/GenBank/DDBJ whole genome shotgun (WGS) entry which is preliminary data.</text>
</comment>
<accession>A0A9J6E9J4</accession>
<feature type="region of interest" description="Disordered" evidence="1">
    <location>
        <begin position="198"/>
        <end position="217"/>
    </location>
</feature>
<name>A0A9J6E9J4_RHIMP</name>
<sequence length="217" mass="23737">MGRGIIRLANYISTDYIVQRAVSPGNKVIGAWRLGTTNVVVLTYEHADIPRNVLIFGEANPAKRYRKTIPACSNCDKVGHRTDVCPNPTTHNPACANHAGRQMSTFPTMSVQPAVCSVTALTSPEQGNVPSATQAQWTHHPDQYHRLVEMHARQTTTGPVHAQNDAAPPKATQLEGLIVLHPDLNPCPNLGPFQDPNELYNKEPPRNLGAAVRVHPR</sequence>
<evidence type="ECO:0000313" key="2">
    <source>
        <dbReference type="EMBL" id="KAH8030776.1"/>
    </source>
</evidence>